<feature type="compositionally biased region" description="Low complexity" evidence="6">
    <location>
        <begin position="433"/>
        <end position="444"/>
    </location>
</feature>
<organism evidence="8 9">
    <name type="scientific">Streptomyces europaeiscabiei</name>
    <dbReference type="NCBI Taxonomy" id="146819"/>
    <lineage>
        <taxon>Bacteria</taxon>
        <taxon>Bacillati</taxon>
        <taxon>Actinomycetota</taxon>
        <taxon>Actinomycetes</taxon>
        <taxon>Kitasatosporales</taxon>
        <taxon>Streptomycetaceae</taxon>
        <taxon>Streptomyces</taxon>
    </lineage>
</organism>
<dbReference type="InterPro" id="IPR036388">
    <property type="entry name" value="WH-like_DNA-bd_sf"/>
</dbReference>
<evidence type="ECO:0000256" key="6">
    <source>
        <dbReference type="SAM" id="MobiDB-lite"/>
    </source>
</evidence>
<protein>
    <submittedName>
        <fullName evidence="8">PLP-dependent aminotransferase family protein</fullName>
    </submittedName>
</protein>
<evidence type="ECO:0000259" key="7">
    <source>
        <dbReference type="PROSITE" id="PS50949"/>
    </source>
</evidence>
<dbReference type="InterPro" id="IPR015422">
    <property type="entry name" value="PyrdxlP-dep_Trfase_small"/>
</dbReference>
<keyword evidence="8" id="KW-0032">Aminotransferase</keyword>
<reference evidence="8 9" key="1">
    <citation type="journal article" date="2023" name="Microb. Genom.">
        <title>Mesoterricola silvestris gen. nov., sp. nov., Mesoterricola sediminis sp. nov., Geothrix oryzae sp. nov., Geothrix edaphica sp. nov., Geothrix rubra sp. nov., and Geothrix limicola sp. nov., six novel members of Acidobacteriota isolated from soils.</title>
        <authorList>
            <person name="Weisberg A.J."/>
            <person name="Pearce E."/>
            <person name="Kramer C.G."/>
            <person name="Chang J.H."/>
            <person name="Clarke C.R."/>
        </authorList>
    </citation>
    <scope>NUCLEOTIDE SEQUENCE [LARGE SCALE GENOMIC DNA]</scope>
    <source>
        <strain evidence="8 9">ID09-01A</strain>
    </source>
</reference>
<dbReference type="InterPro" id="IPR015424">
    <property type="entry name" value="PyrdxlP-dep_Trfase"/>
</dbReference>
<sequence length="521" mass="53260">MADYRRIADRVADDIAAGRLQPGDRLPPQRVFARRRGIAGSTAGRVYAELVRRGLVVGEVGRGTFVRAAPPGPAGRALAEPAGSAPVNLELNYPSAPGQSELLAAGIAPLLRPDVLTDALRTAPATGTAAAREAAAGLLATGGWRPAPDRFLFAGNARQAIAAALAHLVRPGGRVGVEALTYPLVKEIAGRLGVTLVPLATDGQGVRPEAVVAAHRAAPLSAVYVQPTLHNPTSVTMGGVRRAELARVVREADLPVIEDRIWSFLADGDRGEGDFGEDVPPPLALFAPERVFVVDGLSKRVAPGLTVGFLVVPEGRAEGAADALRSGGWTAGRFALEAGVRWIGDGTVGRLVAAKRADAAARQRLVAEHLAGFAVRGDPRAYYAWWELPEPWRADTFCAAAAERGVAVTGGSAFSVPTVGAGRGPARGGPVAGAGRRAGASGPVAGAGPGSGALADADRVPPRPAEGPPSPRRWGGEGSRAGQPWAAAPASDCVRLGLASVPPSELAGALRTLGEVARAGP</sequence>
<keyword evidence="9" id="KW-1185">Reference proteome</keyword>
<dbReference type="PANTHER" id="PTHR46577">
    <property type="entry name" value="HTH-TYPE TRANSCRIPTIONAL REGULATORY PROTEIN GABR"/>
    <property type="match status" value="1"/>
</dbReference>
<comment type="caution">
    <text evidence="8">The sequence shown here is derived from an EMBL/GenBank/DDBJ whole genome shotgun (WGS) entry which is preliminary data.</text>
</comment>
<dbReference type="PROSITE" id="PS50949">
    <property type="entry name" value="HTH_GNTR"/>
    <property type="match status" value="1"/>
</dbReference>
<dbReference type="PANTHER" id="PTHR46577:SF1">
    <property type="entry name" value="HTH-TYPE TRANSCRIPTIONAL REGULATORY PROTEIN GABR"/>
    <property type="match status" value="1"/>
</dbReference>
<keyword evidence="3" id="KW-0805">Transcription regulation</keyword>
<gene>
    <name evidence="8" type="ORF">PV662_21595</name>
</gene>
<keyword evidence="5" id="KW-0804">Transcription</keyword>
<dbReference type="GO" id="GO:0008483">
    <property type="term" value="F:transaminase activity"/>
    <property type="evidence" value="ECO:0007669"/>
    <property type="project" value="UniProtKB-KW"/>
</dbReference>
<dbReference type="CDD" id="cd00609">
    <property type="entry name" value="AAT_like"/>
    <property type="match status" value="1"/>
</dbReference>
<dbReference type="InterPro" id="IPR004839">
    <property type="entry name" value="Aminotransferase_I/II_large"/>
</dbReference>
<evidence type="ECO:0000256" key="2">
    <source>
        <dbReference type="ARBA" id="ARBA00022898"/>
    </source>
</evidence>
<keyword evidence="4" id="KW-0238">DNA-binding</keyword>
<comment type="similarity">
    <text evidence="1">In the C-terminal section; belongs to the class-I pyridoxal-phosphate-dependent aminotransferase family.</text>
</comment>
<keyword evidence="8" id="KW-0808">Transferase</keyword>
<feature type="compositionally biased region" description="Gly residues" evidence="6">
    <location>
        <begin position="421"/>
        <end position="432"/>
    </location>
</feature>
<dbReference type="Gene3D" id="1.10.10.10">
    <property type="entry name" value="Winged helix-like DNA-binding domain superfamily/Winged helix DNA-binding domain"/>
    <property type="match status" value="1"/>
</dbReference>
<dbReference type="SUPFAM" id="SSF46785">
    <property type="entry name" value="Winged helix' DNA-binding domain"/>
    <property type="match status" value="1"/>
</dbReference>
<dbReference type="Gene3D" id="3.40.640.10">
    <property type="entry name" value="Type I PLP-dependent aspartate aminotransferase-like (Major domain)"/>
    <property type="match status" value="1"/>
</dbReference>
<dbReference type="EMBL" id="JARAYU010000007">
    <property type="protein sequence ID" value="MDX3702323.1"/>
    <property type="molecule type" value="Genomic_DNA"/>
</dbReference>
<feature type="compositionally biased region" description="Pro residues" evidence="6">
    <location>
        <begin position="462"/>
        <end position="471"/>
    </location>
</feature>
<evidence type="ECO:0000256" key="5">
    <source>
        <dbReference type="ARBA" id="ARBA00023163"/>
    </source>
</evidence>
<feature type="region of interest" description="Disordered" evidence="6">
    <location>
        <begin position="417"/>
        <end position="487"/>
    </location>
</feature>
<dbReference type="InterPro" id="IPR000524">
    <property type="entry name" value="Tscrpt_reg_HTH_GntR"/>
</dbReference>
<evidence type="ECO:0000256" key="4">
    <source>
        <dbReference type="ARBA" id="ARBA00023125"/>
    </source>
</evidence>
<dbReference type="Gene3D" id="3.90.1150.10">
    <property type="entry name" value="Aspartate Aminotransferase, domain 1"/>
    <property type="match status" value="1"/>
</dbReference>
<evidence type="ECO:0000256" key="1">
    <source>
        <dbReference type="ARBA" id="ARBA00005384"/>
    </source>
</evidence>
<dbReference type="InterPro" id="IPR051446">
    <property type="entry name" value="HTH_trans_reg/aminotransferase"/>
</dbReference>
<evidence type="ECO:0000313" key="9">
    <source>
        <dbReference type="Proteomes" id="UP001271274"/>
    </source>
</evidence>
<dbReference type="RefSeq" id="WP_319062535.1">
    <property type="nucleotide sequence ID" value="NZ_JARAUT010000010.1"/>
</dbReference>
<dbReference type="SMART" id="SM00345">
    <property type="entry name" value="HTH_GNTR"/>
    <property type="match status" value="1"/>
</dbReference>
<proteinExistence type="inferred from homology"/>
<dbReference type="Pfam" id="PF00155">
    <property type="entry name" value="Aminotran_1_2"/>
    <property type="match status" value="1"/>
</dbReference>
<dbReference type="CDD" id="cd07377">
    <property type="entry name" value="WHTH_GntR"/>
    <property type="match status" value="1"/>
</dbReference>
<dbReference type="SUPFAM" id="SSF53383">
    <property type="entry name" value="PLP-dependent transferases"/>
    <property type="match status" value="1"/>
</dbReference>
<evidence type="ECO:0000256" key="3">
    <source>
        <dbReference type="ARBA" id="ARBA00023015"/>
    </source>
</evidence>
<accession>A0ABU4NHR0</accession>
<dbReference type="Pfam" id="PF00392">
    <property type="entry name" value="GntR"/>
    <property type="match status" value="1"/>
</dbReference>
<keyword evidence="2" id="KW-0663">Pyridoxal phosphate</keyword>
<dbReference type="InterPro" id="IPR015421">
    <property type="entry name" value="PyrdxlP-dep_Trfase_major"/>
</dbReference>
<name>A0ABU4NHR0_9ACTN</name>
<feature type="domain" description="HTH gntR-type" evidence="7">
    <location>
        <begin position="1"/>
        <end position="69"/>
    </location>
</feature>
<dbReference type="InterPro" id="IPR036390">
    <property type="entry name" value="WH_DNA-bd_sf"/>
</dbReference>
<evidence type="ECO:0000313" key="8">
    <source>
        <dbReference type="EMBL" id="MDX3702323.1"/>
    </source>
</evidence>
<dbReference type="Proteomes" id="UP001271274">
    <property type="component" value="Unassembled WGS sequence"/>
</dbReference>